<protein>
    <recommendedName>
        <fullName evidence="3">PH domain-containing protein</fullName>
    </recommendedName>
</protein>
<dbReference type="RefSeq" id="WP_412702001.1">
    <property type="nucleotide sequence ID" value="NZ_JBDLBQ010000007.1"/>
</dbReference>
<reference evidence="1 2" key="1">
    <citation type="journal article" date="2024" name="Anaerobe">
        <title>The identification of Finegoldia dalianensis sp. nov., isolated from the pus of a patient with skin abscess and genomic analysis of the strains belonging to Finegoldia genus.</title>
        <authorList>
            <person name="Li Y."/>
            <person name="Wang Y."/>
            <person name="Xiao D."/>
            <person name="Wang J."/>
            <person name="Jin D."/>
        </authorList>
    </citation>
    <scope>NUCLEOTIDE SEQUENCE [LARGE SCALE GENOMIC DNA]</scope>
    <source>
        <strain evidence="1 2">LY240594</strain>
    </source>
</reference>
<evidence type="ECO:0000313" key="2">
    <source>
        <dbReference type="Proteomes" id="UP001634413"/>
    </source>
</evidence>
<accession>A0ABW9KGG7</accession>
<dbReference type="Proteomes" id="UP001634413">
    <property type="component" value="Unassembled WGS sequence"/>
</dbReference>
<dbReference type="EMBL" id="JBDLBQ010000007">
    <property type="protein sequence ID" value="MFN2102856.1"/>
    <property type="molecule type" value="Genomic_DNA"/>
</dbReference>
<evidence type="ECO:0008006" key="3">
    <source>
        <dbReference type="Google" id="ProtNLM"/>
    </source>
</evidence>
<proteinExistence type="predicted"/>
<keyword evidence="2" id="KW-1185">Reference proteome</keyword>
<gene>
    <name evidence="1" type="ORF">ABDJ34_08075</name>
</gene>
<comment type="caution">
    <text evidence="1">The sequence shown here is derived from an EMBL/GenBank/DDBJ whole genome shotgun (WGS) entry which is preliminary data.</text>
</comment>
<sequence length="223" mass="25983">MITVKSKQELVGKNILMDGDWFSAEHIVQYEIEKITDVGNDWIQTSQSAPYGSTNSTDLNSLVNNYETLKKDLLERFDRKKLSPDTIVKIEFFDNYKCFVMIDTINRIEDMISDFVNQDFINNGFFESEKMLITKIVNIDLITKFIYDRILSDWAYNVDLEPLLDPIKTKNKDCTVIISPSSRLDIKNQITIFKNNEPIGHINCKTNEEVKSWLSILQTEYQL</sequence>
<name>A0ABW9KGG7_9FIRM</name>
<organism evidence="1 2">
    <name type="scientific">Finegoldia dalianensis</name>
    <dbReference type="NCBI Taxonomy" id="3145239"/>
    <lineage>
        <taxon>Bacteria</taxon>
        <taxon>Bacillati</taxon>
        <taxon>Bacillota</taxon>
        <taxon>Tissierellia</taxon>
        <taxon>Tissierellales</taxon>
        <taxon>Peptoniphilaceae</taxon>
        <taxon>Finegoldia</taxon>
    </lineage>
</organism>
<evidence type="ECO:0000313" key="1">
    <source>
        <dbReference type="EMBL" id="MFN2102856.1"/>
    </source>
</evidence>